<evidence type="ECO:0000313" key="1">
    <source>
        <dbReference type="EMBL" id="KAL0411172.1"/>
    </source>
</evidence>
<dbReference type="PANTHER" id="PTHR10775:SF185">
    <property type="entry name" value="OS08G0208400 PROTEIN"/>
    <property type="match status" value="1"/>
</dbReference>
<sequence>MARRGCRSTLRPSPCPLCRRSKLPLLLWRRVPIRTEVMRRRWIGRQRMVFDAVGRAFWSSNYKQDGDPDDDRLNDIVHAIEQPLWSCCTQSQLGVVTELVDIKDDIDLDYCKFCGKARYKPTRERNLNRKKTPYAILRYIPLTPPCRGCNYASEVLAEQMMWHANHQMDEGSMCHPSYVEAWRHFDRIYPDFAVEPRNVRLGLRMHRFSLQEHGDPWPFESEISHRCLLGAADRRVVEFVARGCTDALQCKERDIHDVPR</sequence>
<dbReference type="PANTHER" id="PTHR10775">
    <property type="entry name" value="OS08G0208400 PROTEIN"/>
    <property type="match status" value="1"/>
</dbReference>
<name>A0AAW2U3I4_9LAMI</name>
<dbReference type="Pfam" id="PF02992">
    <property type="entry name" value="Transposase_21"/>
    <property type="match status" value="1"/>
</dbReference>
<gene>
    <name evidence="1" type="ORF">Slati_3706900</name>
</gene>
<reference evidence="1" key="1">
    <citation type="submission" date="2020-06" db="EMBL/GenBank/DDBJ databases">
        <authorList>
            <person name="Li T."/>
            <person name="Hu X."/>
            <person name="Zhang T."/>
            <person name="Song X."/>
            <person name="Zhang H."/>
            <person name="Dai N."/>
            <person name="Sheng W."/>
            <person name="Hou X."/>
            <person name="Wei L."/>
        </authorList>
    </citation>
    <scope>NUCLEOTIDE SEQUENCE</scope>
    <source>
        <strain evidence="1">KEN1</strain>
        <tissue evidence="1">Leaf</tissue>
    </source>
</reference>
<proteinExistence type="predicted"/>
<comment type="caution">
    <text evidence="1">The sequence shown here is derived from an EMBL/GenBank/DDBJ whole genome shotgun (WGS) entry which is preliminary data.</text>
</comment>
<dbReference type="EMBL" id="JACGWN010000013">
    <property type="protein sequence ID" value="KAL0411172.1"/>
    <property type="molecule type" value="Genomic_DNA"/>
</dbReference>
<dbReference type="InterPro" id="IPR004242">
    <property type="entry name" value="Transposase_21"/>
</dbReference>
<organism evidence="1">
    <name type="scientific">Sesamum latifolium</name>
    <dbReference type="NCBI Taxonomy" id="2727402"/>
    <lineage>
        <taxon>Eukaryota</taxon>
        <taxon>Viridiplantae</taxon>
        <taxon>Streptophyta</taxon>
        <taxon>Embryophyta</taxon>
        <taxon>Tracheophyta</taxon>
        <taxon>Spermatophyta</taxon>
        <taxon>Magnoliopsida</taxon>
        <taxon>eudicotyledons</taxon>
        <taxon>Gunneridae</taxon>
        <taxon>Pentapetalae</taxon>
        <taxon>asterids</taxon>
        <taxon>lamiids</taxon>
        <taxon>Lamiales</taxon>
        <taxon>Pedaliaceae</taxon>
        <taxon>Sesamum</taxon>
    </lineage>
</organism>
<protein>
    <submittedName>
        <fullName evidence="1">Uncharacterized protein</fullName>
    </submittedName>
</protein>
<accession>A0AAW2U3I4</accession>
<reference evidence="1" key="2">
    <citation type="journal article" date="2024" name="Plant">
        <title>Genomic evolution and insights into agronomic trait innovations of Sesamum species.</title>
        <authorList>
            <person name="Miao H."/>
            <person name="Wang L."/>
            <person name="Qu L."/>
            <person name="Liu H."/>
            <person name="Sun Y."/>
            <person name="Le M."/>
            <person name="Wang Q."/>
            <person name="Wei S."/>
            <person name="Zheng Y."/>
            <person name="Lin W."/>
            <person name="Duan Y."/>
            <person name="Cao H."/>
            <person name="Xiong S."/>
            <person name="Wang X."/>
            <person name="Wei L."/>
            <person name="Li C."/>
            <person name="Ma Q."/>
            <person name="Ju M."/>
            <person name="Zhao R."/>
            <person name="Li G."/>
            <person name="Mu C."/>
            <person name="Tian Q."/>
            <person name="Mei H."/>
            <person name="Zhang T."/>
            <person name="Gao T."/>
            <person name="Zhang H."/>
        </authorList>
    </citation>
    <scope>NUCLEOTIDE SEQUENCE</scope>
    <source>
        <strain evidence="1">KEN1</strain>
    </source>
</reference>
<dbReference type="AlphaFoldDB" id="A0AAW2U3I4"/>